<dbReference type="PROSITE" id="PS50118">
    <property type="entry name" value="HMG_BOX_2"/>
    <property type="match status" value="1"/>
</dbReference>
<sequence>MDLSETSALTYEETVERPVYGYLLHNDEQRLEILEKCPNISAKELSITITNSWKSFSEVCLFIFYFMFHILTLTLFRKRKMNMPKEQKN</sequence>
<keyword evidence="1" id="KW-0539">Nucleus</keyword>
<evidence type="ECO:0000313" key="7">
    <source>
        <dbReference type="EMBL" id="ANQ32703.1"/>
    </source>
</evidence>
<accession>A0A1B1EV58</accession>
<dbReference type="AlphaFoldDB" id="A0A1B1EV58"/>
<keyword evidence="2" id="KW-0472">Membrane</keyword>
<keyword evidence="2" id="KW-0812">Transmembrane</keyword>
<evidence type="ECO:0000259" key="3">
    <source>
        <dbReference type="PROSITE" id="PS50118"/>
    </source>
</evidence>
<protein>
    <submittedName>
        <fullName evidence="6">MATA-HMG</fullName>
    </submittedName>
</protein>
<dbReference type="InterPro" id="IPR036910">
    <property type="entry name" value="HMG_box_dom_sf"/>
</dbReference>
<keyword evidence="2" id="KW-1133">Transmembrane helix</keyword>
<evidence type="ECO:0000256" key="2">
    <source>
        <dbReference type="SAM" id="Phobius"/>
    </source>
</evidence>
<reference evidence="6" key="1">
    <citation type="submission" date="2015-06" db="EMBL/GenBank/DDBJ databases">
        <title>Evolution and Diversity of Sexually-Related Genes in an Arbuscular Mycorrhizal Fungi.</title>
        <authorList>
            <person name="Charron P."/>
            <person name="Marton T."/>
            <person name="Corradi N."/>
        </authorList>
    </citation>
    <scope>NUCLEOTIDE SEQUENCE</scope>
    <source>
        <strain evidence="4">A1</strain>
        <strain evidence="5">A4</strain>
        <strain evidence="6">A5</strain>
        <strain evidence="7">B3</strain>
        <strain evidence="8">C2</strain>
    </source>
</reference>
<feature type="transmembrane region" description="Helical" evidence="2">
    <location>
        <begin position="55"/>
        <end position="76"/>
    </location>
</feature>
<evidence type="ECO:0000313" key="5">
    <source>
        <dbReference type="EMBL" id="ANQ32701.1"/>
    </source>
</evidence>
<organism evidence="6">
    <name type="scientific">Rhizophagus irregularis</name>
    <dbReference type="NCBI Taxonomy" id="588596"/>
    <lineage>
        <taxon>Eukaryota</taxon>
        <taxon>Fungi</taxon>
        <taxon>Fungi incertae sedis</taxon>
        <taxon>Mucoromycota</taxon>
        <taxon>Glomeromycotina</taxon>
        <taxon>Glomeromycetes</taxon>
        <taxon>Glomerales</taxon>
        <taxon>Glomeraceae</taxon>
        <taxon>Rhizophagus</taxon>
    </lineage>
</organism>
<evidence type="ECO:0000256" key="1">
    <source>
        <dbReference type="PROSITE-ProRule" id="PRU00267"/>
    </source>
</evidence>
<dbReference type="EMBL" id="KT212358">
    <property type="protein sequence ID" value="ANQ32700.1"/>
    <property type="molecule type" value="Genomic_DNA"/>
</dbReference>
<dbReference type="VEuPathDB" id="FungiDB:FUN_007547"/>
<dbReference type="EMBL" id="KT212361">
    <property type="protein sequence ID" value="ANQ32703.1"/>
    <property type="molecule type" value="Genomic_DNA"/>
</dbReference>
<dbReference type="InterPro" id="IPR009071">
    <property type="entry name" value="HMG_box_dom"/>
</dbReference>
<dbReference type="GO" id="GO:0005634">
    <property type="term" value="C:nucleus"/>
    <property type="evidence" value="ECO:0007669"/>
    <property type="project" value="UniProtKB-UniRule"/>
</dbReference>
<evidence type="ECO:0000313" key="8">
    <source>
        <dbReference type="EMBL" id="ANQ32704.1"/>
    </source>
</evidence>
<dbReference type="GO" id="GO:0003677">
    <property type="term" value="F:DNA binding"/>
    <property type="evidence" value="ECO:0007669"/>
    <property type="project" value="UniProtKB-UniRule"/>
</dbReference>
<keyword evidence="1" id="KW-0238">DNA-binding</keyword>
<dbReference type="SUPFAM" id="SSF47095">
    <property type="entry name" value="HMG-box"/>
    <property type="match status" value="1"/>
</dbReference>
<evidence type="ECO:0000313" key="6">
    <source>
        <dbReference type="EMBL" id="ANQ32702.1"/>
    </source>
</evidence>
<dbReference type="EMBL" id="KT212359">
    <property type="protein sequence ID" value="ANQ32701.1"/>
    <property type="molecule type" value="Genomic_DNA"/>
</dbReference>
<dbReference type="VEuPathDB" id="FungiDB:RhiirA1_436310"/>
<dbReference type="EMBL" id="KT212360">
    <property type="protein sequence ID" value="ANQ32702.1"/>
    <property type="molecule type" value="Genomic_DNA"/>
</dbReference>
<gene>
    <name evidence="6" type="primary">HMG176</name>
</gene>
<feature type="DNA-binding region" description="HMG box" evidence="1">
    <location>
        <begin position="15"/>
        <end position="58"/>
    </location>
</feature>
<dbReference type="VEuPathDB" id="FungiDB:RhiirFUN_009228"/>
<proteinExistence type="predicted"/>
<feature type="domain" description="HMG box" evidence="3">
    <location>
        <begin position="15"/>
        <end position="58"/>
    </location>
</feature>
<name>A0A1B1EV58_9GLOM</name>
<dbReference type="EMBL" id="KT212362">
    <property type="protein sequence ID" value="ANQ32704.1"/>
    <property type="molecule type" value="Genomic_DNA"/>
</dbReference>
<evidence type="ECO:0000313" key="4">
    <source>
        <dbReference type="EMBL" id="ANQ32700.1"/>
    </source>
</evidence>